<feature type="compositionally biased region" description="Acidic residues" evidence="1">
    <location>
        <begin position="336"/>
        <end position="345"/>
    </location>
</feature>
<feature type="compositionally biased region" description="Acidic residues" evidence="1">
    <location>
        <begin position="307"/>
        <end position="317"/>
    </location>
</feature>
<feature type="region of interest" description="Disordered" evidence="1">
    <location>
        <begin position="597"/>
        <end position="625"/>
    </location>
</feature>
<feature type="region of interest" description="Disordered" evidence="1">
    <location>
        <begin position="369"/>
        <end position="520"/>
    </location>
</feature>
<accession>A0AAD6YG62</accession>
<feature type="domain" description="TERF2-interacting telomeric protein 1 Myb" evidence="2">
    <location>
        <begin position="122"/>
        <end position="182"/>
    </location>
</feature>
<dbReference type="Pfam" id="PF08914">
    <property type="entry name" value="Myb_Rap1"/>
    <property type="match status" value="1"/>
</dbReference>
<dbReference type="AlphaFoldDB" id="A0AAD6YG62"/>
<comment type="caution">
    <text evidence="3">The sequence shown here is derived from an EMBL/GenBank/DDBJ whole genome shotgun (WGS) entry which is preliminary data.</text>
</comment>
<protein>
    <recommendedName>
        <fullName evidence="2">TERF2-interacting telomeric protein 1 Myb domain-containing protein</fullName>
    </recommendedName>
</protein>
<feature type="region of interest" description="Disordered" evidence="1">
    <location>
        <begin position="554"/>
        <end position="574"/>
    </location>
</feature>
<proteinExistence type="predicted"/>
<name>A0AAD6YG62_9AGAR</name>
<feature type="region of interest" description="Disordered" evidence="1">
    <location>
        <begin position="652"/>
        <end position="707"/>
    </location>
</feature>
<evidence type="ECO:0000313" key="4">
    <source>
        <dbReference type="Proteomes" id="UP001219525"/>
    </source>
</evidence>
<evidence type="ECO:0000313" key="3">
    <source>
        <dbReference type="EMBL" id="KAJ7219581.1"/>
    </source>
</evidence>
<dbReference type="CDD" id="cd11655">
    <property type="entry name" value="rap1_myb-like"/>
    <property type="match status" value="1"/>
</dbReference>
<feature type="region of interest" description="Disordered" evidence="1">
    <location>
        <begin position="210"/>
        <end position="345"/>
    </location>
</feature>
<dbReference type="EMBL" id="JARJCW010000011">
    <property type="protein sequence ID" value="KAJ7219581.1"/>
    <property type="molecule type" value="Genomic_DNA"/>
</dbReference>
<dbReference type="InterPro" id="IPR015010">
    <property type="entry name" value="TERF2IP_Myb"/>
</dbReference>
<feature type="compositionally biased region" description="Polar residues" evidence="1">
    <location>
        <begin position="381"/>
        <end position="398"/>
    </location>
</feature>
<feature type="compositionally biased region" description="Basic and acidic residues" evidence="1">
    <location>
        <begin position="415"/>
        <end position="424"/>
    </location>
</feature>
<gene>
    <name evidence="3" type="ORF">GGX14DRAFT_436809</name>
</gene>
<dbReference type="Proteomes" id="UP001219525">
    <property type="component" value="Unassembled WGS sequence"/>
</dbReference>
<dbReference type="Gene3D" id="1.10.10.60">
    <property type="entry name" value="Homeodomain-like"/>
    <property type="match status" value="1"/>
</dbReference>
<evidence type="ECO:0000259" key="2">
    <source>
        <dbReference type="Pfam" id="PF08914"/>
    </source>
</evidence>
<feature type="compositionally biased region" description="Acidic residues" evidence="1">
    <location>
        <begin position="226"/>
        <end position="243"/>
    </location>
</feature>
<feature type="compositionally biased region" description="Basic and acidic residues" evidence="1">
    <location>
        <begin position="680"/>
        <end position="691"/>
    </location>
</feature>
<sequence length="707" mass="80257">MEEEEIVDDQIFVKDGDPLQIFLHHSIKLPGSRRALKNKITKYGGEINDTDVGSDVILVNRDYHEKIRHAYKTHSNPELKGVHVEKISWVDNSIKMGKCVHFFELKAMGGVVAQNHKARTEFTEEDDDHLIHYLAVLLPDQSDGGRQGHNIYKKLMDNAEVLPQEYKWAKRHTWQSWRTRYKYKREWFNAQIHAVIPTLDTASHQRYDYSQKATKRHRRQVSTDPSESEEVDDDDDGEEEEYDGNSASAKRMRISSNSSQMEEEEEEEEEEEHTSDATRQSTLKGKEKALPERISSTSSQMVRPEPEEGEEEEEEERTSDATRQFSLKGKERAPPDDDEYAFSPDDDEYAFLLFMYLKSLKYMRSADDNLVGDDLFGPEPSGTQHTPSPTQYFHSSHATLVGTVHNASPTNPPEPPRELEDVRRGSPRGKQAAQTKRTSGARPIERRVARPPKSQTVPEVDAPYRFTRSRSRSVEPVSAIDAIRKTGKGTKKALEPVEEMQVEEGNRPSRGPEATWETQEEEQNVVELLIDTNERSGTSDGGNLVEEEEVNLMPPPRDAIHPAARQPTLEPDDRQTDQALRRRQFLNPREVLRTLQSTGSRLSRQAESVYPKAVSSPRFGGQNAPSDVFSTSTRTAFQVPSIDLQNPLYSRSVGGSSLSRKHSVSSTESFPIPGTRARSLKREIKDQEKHTPYRPPLGTRAAAHLAK</sequence>
<dbReference type="SUPFAM" id="SSF52113">
    <property type="entry name" value="BRCT domain"/>
    <property type="match status" value="1"/>
</dbReference>
<dbReference type="SUPFAM" id="SSF46689">
    <property type="entry name" value="Homeodomain-like"/>
    <property type="match status" value="1"/>
</dbReference>
<dbReference type="InterPro" id="IPR036420">
    <property type="entry name" value="BRCT_dom_sf"/>
</dbReference>
<feature type="compositionally biased region" description="Polar residues" evidence="1">
    <location>
        <begin position="652"/>
        <end position="669"/>
    </location>
</feature>
<feature type="compositionally biased region" description="Acidic residues" evidence="1">
    <location>
        <begin position="261"/>
        <end position="273"/>
    </location>
</feature>
<dbReference type="InterPro" id="IPR009057">
    <property type="entry name" value="Homeodomain-like_sf"/>
</dbReference>
<feature type="compositionally biased region" description="Polar residues" evidence="1">
    <location>
        <begin position="597"/>
        <end position="606"/>
    </location>
</feature>
<reference evidence="3" key="1">
    <citation type="submission" date="2023-03" db="EMBL/GenBank/DDBJ databases">
        <title>Massive genome expansion in bonnet fungi (Mycena s.s.) driven by repeated elements and novel gene families across ecological guilds.</title>
        <authorList>
            <consortium name="Lawrence Berkeley National Laboratory"/>
            <person name="Harder C.B."/>
            <person name="Miyauchi S."/>
            <person name="Viragh M."/>
            <person name="Kuo A."/>
            <person name="Thoen E."/>
            <person name="Andreopoulos B."/>
            <person name="Lu D."/>
            <person name="Skrede I."/>
            <person name="Drula E."/>
            <person name="Henrissat B."/>
            <person name="Morin E."/>
            <person name="Kohler A."/>
            <person name="Barry K."/>
            <person name="LaButti K."/>
            <person name="Morin E."/>
            <person name="Salamov A."/>
            <person name="Lipzen A."/>
            <person name="Mereny Z."/>
            <person name="Hegedus B."/>
            <person name="Baldrian P."/>
            <person name="Stursova M."/>
            <person name="Weitz H."/>
            <person name="Taylor A."/>
            <person name="Grigoriev I.V."/>
            <person name="Nagy L.G."/>
            <person name="Martin F."/>
            <person name="Kauserud H."/>
        </authorList>
    </citation>
    <scope>NUCLEOTIDE SEQUENCE</scope>
    <source>
        <strain evidence="3">9144</strain>
    </source>
</reference>
<evidence type="ECO:0000256" key="1">
    <source>
        <dbReference type="SAM" id="MobiDB-lite"/>
    </source>
</evidence>
<organism evidence="3 4">
    <name type="scientific">Mycena pura</name>
    <dbReference type="NCBI Taxonomy" id="153505"/>
    <lineage>
        <taxon>Eukaryota</taxon>
        <taxon>Fungi</taxon>
        <taxon>Dikarya</taxon>
        <taxon>Basidiomycota</taxon>
        <taxon>Agaricomycotina</taxon>
        <taxon>Agaricomycetes</taxon>
        <taxon>Agaricomycetidae</taxon>
        <taxon>Agaricales</taxon>
        <taxon>Marasmiineae</taxon>
        <taxon>Mycenaceae</taxon>
        <taxon>Mycena</taxon>
    </lineage>
</organism>
<keyword evidence="4" id="KW-1185">Reference proteome</keyword>